<comment type="caution">
    <text evidence="1">The sequence shown here is derived from an EMBL/GenBank/DDBJ whole genome shotgun (WGS) entry which is preliminary data.</text>
</comment>
<name>A0A9D4B427_9SAUR</name>
<gene>
    <name evidence="1" type="ORF">KIL84_020246</name>
</gene>
<reference evidence="1" key="1">
    <citation type="submission" date="2021-09" db="EMBL/GenBank/DDBJ databases">
        <title>The genome of Mauremys mutica provides insights into the evolution of semi-aquatic lifestyle.</title>
        <authorList>
            <person name="Gong S."/>
            <person name="Gao Y."/>
        </authorList>
    </citation>
    <scope>NUCLEOTIDE SEQUENCE</scope>
    <source>
        <strain evidence="1">MM-2020</strain>
        <tissue evidence="1">Muscle</tissue>
    </source>
</reference>
<evidence type="ECO:0000313" key="1">
    <source>
        <dbReference type="EMBL" id="KAH1187497.1"/>
    </source>
</evidence>
<evidence type="ECO:0000313" key="2">
    <source>
        <dbReference type="Proteomes" id="UP000827986"/>
    </source>
</evidence>
<proteinExistence type="predicted"/>
<dbReference type="AlphaFoldDB" id="A0A9D4B427"/>
<dbReference type="Proteomes" id="UP000827986">
    <property type="component" value="Unassembled WGS sequence"/>
</dbReference>
<dbReference type="EMBL" id="JAHDVG010000463">
    <property type="protein sequence ID" value="KAH1187497.1"/>
    <property type="molecule type" value="Genomic_DNA"/>
</dbReference>
<organism evidence="1 2">
    <name type="scientific">Mauremys mutica</name>
    <name type="common">yellowpond turtle</name>
    <dbReference type="NCBI Taxonomy" id="74926"/>
    <lineage>
        <taxon>Eukaryota</taxon>
        <taxon>Metazoa</taxon>
        <taxon>Chordata</taxon>
        <taxon>Craniata</taxon>
        <taxon>Vertebrata</taxon>
        <taxon>Euteleostomi</taxon>
        <taxon>Archelosauria</taxon>
        <taxon>Testudinata</taxon>
        <taxon>Testudines</taxon>
        <taxon>Cryptodira</taxon>
        <taxon>Durocryptodira</taxon>
        <taxon>Testudinoidea</taxon>
        <taxon>Geoemydidae</taxon>
        <taxon>Geoemydinae</taxon>
        <taxon>Mauremys</taxon>
    </lineage>
</organism>
<protein>
    <submittedName>
        <fullName evidence="1">Uncharacterized protein</fullName>
    </submittedName>
</protein>
<sequence>MRGDTFFAHGCKPLSSYYFIQKLLPSIMEVLLPVSRLPPSASSNNSQFPVFLFSPPLKSLRLHSSDSYLDLLAAYAQPERLLLVSVSYWKVFHNRHDSNLEGLGSVFGPQYMLA</sequence>
<keyword evidence="2" id="KW-1185">Reference proteome</keyword>
<accession>A0A9D4B427</accession>